<protein>
    <submittedName>
        <fullName evidence="1">Uncharacterized protein</fullName>
    </submittedName>
</protein>
<name>A0A8J8G955_9FLAO</name>
<dbReference type="AlphaFoldDB" id="A0A8J8G955"/>
<evidence type="ECO:0000313" key="2">
    <source>
        <dbReference type="Proteomes" id="UP000610746"/>
    </source>
</evidence>
<evidence type="ECO:0000313" key="1">
    <source>
        <dbReference type="EMBL" id="NRS92975.1"/>
    </source>
</evidence>
<keyword evidence="2" id="KW-1185">Reference proteome</keyword>
<sequence length="52" mass="6088">MSVFSNNITELTQYSHSVRNLTKWFIEVNINALQNRTLDSYGMTKNCIKSYL</sequence>
<dbReference type="Proteomes" id="UP000610746">
    <property type="component" value="Unassembled WGS sequence"/>
</dbReference>
<reference evidence="1" key="1">
    <citation type="submission" date="2020-05" db="EMBL/GenBank/DDBJ databases">
        <title>Genomic Encyclopedia of Type Strains, Phase IV (KMG-V): Genome sequencing to study the core and pangenomes of soil and plant-associated prokaryotes.</title>
        <authorList>
            <person name="Whitman W."/>
        </authorList>
    </citation>
    <scope>NUCLEOTIDE SEQUENCE</scope>
    <source>
        <strain evidence="1">16F</strain>
    </source>
</reference>
<gene>
    <name evidence="1" type="ORF">HNQ03_002059</name>
</gene>
<comment type="caution">
    <text evidence="1">The sequence shown here is derived from an EMBL/GenBank/DDBJ whole genome shotgun (WGS) entry which is preliminary data.</text>
</comment>
<organism evidence="1 2">
    <name type="scientific">Frigoriflavimonas asaccharolytica</name>
    <dbReference type="NCBI Taxonomy" id="2735899"/>
    <lineage>
        <taxon>Bacteria</taxon>
        <taxon>Pseudomonadati</taxon>
        <taxon>Bacteroidota</taxon>
        <taxon>Flavobacteriia</taxon>
        <taxon>Flavobacteriales</taxon>
        <taxon>Weeksellaceae</taxon>
        <taxon>Frigoriflavimonas</taxon>
    </lineage>
</organism>
<proteinExistence type="predicted"/>
<accession>A0A8J8G955</accession>
<dbReference type="EMBL" id="JABSNO010000014">
    <property type="protein sequence ID" value="NRS92975.1"/>
    <property type="molecule type" value="Genomic_DNA"/>
</dbReference>